<gene>
    <name evidence="2" type="ORF">UFOPK4092_01188</name>
</gene>
<name>A0A6J7R9R7_9ZZZZ</name>
<keyword evidence="1" id="KW-1133">Transmembrane helix</keyword>
<organism evidence="2">
    <name type="scientific">freshwater metagenome</name>
    <dbReference type="NCBI Taxonomy" id="449393"/>
    <lineage>
        <taxon>unclassified sequences</taxon>
        <taxon>metagenomes</taxon>
        <taxon>ecological metagenomes</taxon>
    </lineage>
</organism>
<feature type="transmembrane region" description="Helical" evidence="1">
    <location>
        <begin position="12"/>
        <end position="31"/>
    </location>
</feature>
<reference evidence="2" key="1">
    <citation type="submission" date="2020-05" db="EMBL/GenBank/DDBJ databases">
        <authorList>
            <person name="Chiriac C."/>
            <person name="Salcher M."/>
            <person name="Ghai R."/>
            <person name="Kavagutti S V."/>
        </authorList>
    </citation>
    <scope>NUCLEOTIDE SEQUENCE</scope>
</reference>
<dbReference type="EMBL" id="CAFBPJ010000152">
    <property type="protein sequence ID" value="CAB5025411.1"/>
    <property type="molecule type" value="Genomic_DNA"/>
</dbReference>
<accession>A0A6J7R9R7</accession>
<evidence type="ECO:0000313" key="2">
    <source>
        <dbReference type="EMBL" id="CAB5025411.1"/>
    </source>
</evidence>
<dbReference type="AlphaFoldDB" id="A0A6J7R9R7"/>
<proteinExistence type="predicted"/>
<keyword evidence="1" id="KW-0812">Transmembrane</keyword>
<sequence length="80" mass="9143">MLAFISRHRREGFGFIVIHAGAFTFGFFKVGKYPIEPGRSSAFDEAGILCVQGRGCRWYFYPVLLKFGDPMRRMLIFNSG</sequence>
<protein>
    <submittedName>
        <fullName evidence="2">Unannotated protein</fullName>
    </submittedName>
</protein>
<evidence type="ECO:0000256" key="1">
    <source>
        <dbReference type="SAM" id="Phobius"/>
    </source>
</evidence>
<keyword evidence="1" id="KW-0472">Membrane</keyword>